<gene>
    <name evidence="3" type="ORF">GCM10009107_03240</name>
</gene>
<reference evidence="3 4" key="1">
    <citation type="journal article" date="2019" name="Int. J. Syst. Evol. Microbiol.">
        <title>The Global Catalogue of Microorganisms (GCM) 10K type strain sequencing project: providing services to taxonomists for standard genome sequencing and annotation.</title>
        <authorList>
            <consortium name="The Broad Institute Genomics Platform"/>
            <consortium name="The Broad Institute Genome Sequencing Center for Infectious Disease"/>
            <person name="Wu L."/>
            <person name="Ma J."/>
        </authorList>
    </citation>
    <scope>NUCLEOTIDE SEQUENCE [LARGE SCALE GENOMIC DNA]</scope>
    <source>
        <strain evidence="3 4">JCM 15503</strain>
    </source>
</reference>
<dbReference type="InterPro" id="IPR046847">
    <property type="entry name" value="Xre-like_HTH"/>
</dbReference>
<sequence>MLSLAPLQVQEARKRYPVPEADAAGLLIGPELDHKLDKQGISSRAIDPVCKYLGLGKGALAEYLDLDRTTAARLIASDRPLPTHSAESMSRLLELQHLALDTFECPAGAMAWLGKPNPLLEGDSPLEAAKTSFGGERVRDLLLAIKYGGAA</sequence>
<dbReference type="Proteomes" id="UP001500279">
    <property type="component" value="Unassembled WGS sequence"/>
</dbReference>
<evidence type="ECO:0000259" key="1">
    <source>
        <dbReference type="Pfam" id="PF09722"/>
    </source>
</evidence>
<evidence type="ECO:0000313" key="4">
    <source>
        <dbReference type="Proteomes" id="UP001500279"/>
    </source>
</evidence>
<name>A0ABN1JKN5_9BURK</name>
<evidence type="ECO:0000259" key="2">
    <source>
        <dbReference type="Pfam" id="PF20432"/>
    </source>
</evidence>
<dbReference type="Pfam" id="PF20432">
    <property type="entry name" value="Xre-like-HTH"/>
    <property type="match status" value="1"/>
</dbReference>
<accession>A0ABN1JKN5</accession>
<comment type="caution">
    <text evidence="3">The sequence shown here is derived from an EMBL/GenBank/DDBJ whole genome shotgun (WGS) entry which is preliminary data.</text>
</comment>
<dbReference type="Pfam" id="PF09722">
    <property type="entry name" value="Xre_MbcA_ParS_C"/>
    <property type="match status" value="1"/>
</dbReference>
<evidence type="ECO:0000313" key="3">
    <source>
        <dbReference type="EMBL" id="GAA0741038.1"/>
    </source>
</evidence>
<protein>
    <recommendedName>
        <fullName evidence="5">DUF2384 domain-containing protein</fullName>
    </recommendedName>
</protein>
<organism evidence="3 4">
    <name type="scientific">Ideonella azotifigens</name>
    <dbReference type="NCBI Taxonomy" id="513160"/>
    <lineage>
        <taxon>Bacteria</taxon>
        <taxon>Pseudomonadati</taxon>
        <taxon>Pseudomonadota</taxon>
        <taxon>Betaproteobacteria</taxon>
        <taxon>Burkholderiales</taxon>
        <taxon>Sphaerotilaceae</taxon>
        <taxon>Ideonella</taxon>
    </lineage>
</organism>
<dbReference type="RefSeq" id="WP_141288560.1">
    <property type="nucleotide sequence ID" value="NZ_BAAAEW010000003.1"/>
</dbReference>
<dbReference type="NCBIfam" id="TIGR02293">
    <property type="entry name" value="TAS_TIGR02293"/>
    <property type="match status" value="1"/>
</dbReference>
<evidence type="ECO:0008006" key="5">
    <source>
        <dbReference type="Google" id="ProtNLM"/>
    </source>
</evidence>
<dbReference type="EMBL" id="BAAAEW010000003">
    <property type="protein sequence ID" value="GAA0741038.1"/>
    <property type="molecule type" value="Genomic_DNA"/>
</dbReference>
<feature type="domain" description="Antitoxin Xre-like helix-turn-helix" evidence="2">
    <location>
        <begin position="34"/>
        <end position="93"/>
    </location>
</feature>
<feature type="domain" description="Antitoxin Xre/MbcA/ParS-like toxin-binding" evidence="1">
    <location>
        <begin position="100"/>
        <end position="148"/>
    </location>
</feature>
<dbReference type="InterPro" id="IPR024467">
    <property type="entry name" value="Xre/MbcA/ParS-like_toxin-bd"/>
</dbReference>
<proteinExistence type="predicted"/>
<dbReference type="InterPro" id="IPR011979">
    <property type="entry name" value="Antitox_Xre"/>
</dbReference>
<keyword evidence="4" id="KW-1185">Reference proteome</keyword>